<dbReference type="AlphaFoldDB" id="A0AAE3QT33"/>
<feature type="chain" id="PRO_5042066815" description="DUF4468 domain-containing protein" evidence="1">
    <location>
        <begin position="23"/>
        <end position="142"/>
    </location>
</feature>
<evidence type="ECO:0000256" key="1">
    <source>
        <dbReference type="SAM" id="SignalP"/>
    </source>
</evidence>
<sequence length="142" mass="15759">MKRYLICLCLFFSLGYSIAQQAALKAGNKVFVENTSKNENAIHTAEQLDTQLKEWGYWKVVDKKEAADFQIKIDVTASKGITLTSWGGTSVMLVAKLIDQKGEVMWESNAYKSSPNGTNGFNSSKAVVNKLIRELKSKFAGK</sequence>
<name>A0AAE3QT33_9BACT</name>
<proteinExistence type="predicted"/>
<dbReference type="RefSeq" id="WP_313982076.1">
    <property type="nucleotide sequence ID" value="NZ_JASJOS010000009.1"/>
</dbReference>
<evidence type="ECO:0008006" key="4">
    <source>
        <dbReference type="Google" id="ProtNLM"/>
    </source>
</evidence>
<dbReference type="EMBL" id="JASJOS010000009">
    <property type="protein sequence ID" value="MDJ1482740.1"/>
    <property type="molecule type" value="Genomic_DNA"/>
</dbReference>
<organism evidence="2 3">
    <name type="scientific">Xanthocytophaga flava</name>
    <dbReference type="NCBI Taxonomy" id="3048013"/>
    <lineage>
        <taxon>Bacteria</taxon>
        <taxon>Pseudomonadati</taxon>
        <taxon>Bacteroidota</taxon>
        <taxon>Cytophagia</taxon>
        <taxon>Cytophagales</taxon>
        <taxon>Rhodocytophagaceae</taxon>
        <taxon>Xanthocytophaga</taxon>
    </lineage>
</organism>
<reference evidence="2" key="1">
    <citation type="submission" date="2023-05" db="EMBL/GenBank/DDBJ databases">
        <authorList>
            <person name="Zhang X."/>
        </authorList>
    </citation>
    <scope>NUCLEOTIDE SEQUENCE</scope>
    <source>
        <strain evidence="2">YF14B1</strain>
    </source>
</reference>
<keyword evidence="1" id="KW-0732">Signal</keyword>
<feature type="signal peptide" evidence="1">
    <location>
        <begin position="1"/>
        <end position="22"/>
    </location>
</feature>
<evidence type="ECO:0000313" key="3">
    <source>
        <dbReference type="Proteomes" id="UP001241110"/>
    </source>
</evidence>
<dbReference type="Proteomes" id="UP001241110">
    <property type="component" value="Unassembled WGS sequence"/>
</dbReference>
<evidence type="ECO:0000313" key="2">
    <source>
        <dbReference type="EMBL" id="MDJ1482740.1"/>
    </source>
</evidence>
<comment type="caution">
    <text evidence="2">The sequence shown here is derived from an EMBL/GenBank/DDBJ whole genome shotgun (WGS) entry which is preliminary data.</text>
</comment>
<gene>
    <name evidence="2" type="ORF">QNI16_19730</name>
</gene>
<protein>
    <recommendedName>
        <fullName evidence="4">DUF4468 domain-containing protein</fullName>
    </recommendedName>
</protein>
<accession>A0AAE3QT33</accession>